<dbReference type="Proteomes" id="UP000481033">
    <property type="component" value="Unassembled WGS sequence"/>
</dbReference>
<comment type="caution">
    <text evidence="1">The sequence shown here is derived from an EMBL/GenBank/DDBJ whole genome shotgun (WGS) entry which is preliminary data.</text>
</comment>
<dbReference type="EMBL" id="QXHD01000001">
    <property type="protein sequence ID" value="NEZ54135.1"/>
    <property type="molecule type" value="Genomic_DNA"/>
</dbReference>
<name>A0A6M0RD22_9CYAN</name>
<dbReference type="AlphaFoldDB" id="A0A6M0RD22"/>
<evidence type="ECO:0000313" key="2">
    <source>
        <dbReference type="Proteomes" id="UP000481033"/>
    </source>
</evidence>
<keyword evidence="2" id="KW-1185">Reference proteome</keyword>
<gene>
    <name evidence="1" type="ORF">DXZ20_00120</name>
</gene>
<evidence type="ECO:0000313" key="1">
    <source>
        <dbReference type="EMBL" id="NEZ54135.1"/>
    </source>
</evidence>
<accession>A0A6M0RD22</accession>
<protein>
    <submittedName>
        <fullName evidence="1">Uncharacterized protein</fullName>
    </submittedName>
</protein>
<reference evidence="1 2" key="1">
    <citation type="journal article" date="2020" name="Microb. Ecol.">
        <title>Ecogenomics of the Marine Benthic Filamentous Cyanobacterium Adonisia.</title>
        <authorList>
            <person name="Walter J.M."/>
            <person name="Coutinho F.H."/>
            <person name="Leomil L."/>
            <person name="Hargreaves P.I."/>
            <person name="Campeao M.E."/>
            <person name="Vieira V.V."/>
            <person name="Silva B.S."/>
            <person name="Fistarol G.O."/>
            <person name="Salomon P.S."/>
            <person name="Sawabe T."/>
            <person name="Mino S."/>
            <person name="Hosokawa M."/>
            <person name="Miyashita H."/>
            <person name="Maruyama F."/>
            <person name="van Verk M.C."/>
            <person name="Dutilh B.E."/>
            <person name="Thompson C.C."/>
            <person name="Thompson F.L."/>
        </authorList>
    </citation>
    <scope>NUCLEOTIDE SEQUENCE [LARGE SCALE GENOMIC DNA]</scope>
    <source>
        <strain evidence="1 2">CCMR0081</strain>
    </source>
</reference>
<dbReference type="RefSeq" id="WP_163695370.1">
    <property type="nucleotide sequence ID" value="NZ_QXHD01000001.1"/>
</dbReference>
<sequence>MAKRFQMPFLGEYYNDLLAIEAWLKDRSAPTEAQNMLCSALTEREATRNAIIERLARKRGISAEALIDQILAGTAEHLTPEEYATLRDQQEQEADDE</sequence>
<proteinExistence type="predicted"/>
<organism evidence="1 2">
    <name type="scientific">Adonisia turfae CCMR0081</name>
    <dbReference type="NCBI Taxonomy" id="2292702"/>
    <lineage>
        <taxon>Bacteria</taxon>
        <taxon>Bacillati</taxon>
        <taxon>Cyanobacteriota</taxon>
        <taxon>Adonisia</taxon>
        <taxon>Adonisia turfae</taxon>
    </lineage>
</organism>